<sequence length="75" mass="8567">MLLVFSAYLFSIVIYGFITSPNMAKDLMCFKLIPNSPIKRKYYLNFVIAIAATEIAIRLTIVSSIYRNIKSTNIK</sequence>
<proteinExistence type="predicted"/>
<keyword evidence="1" id="KW-0472">Membrane</keyword>
<keyword evidence="1" id="KW-0812">Transmembrane</keyword>
<accession>A0A199UBC5</accession>
<evidence type="ECO:0000313" key="2">
    <source>
        <dbReference type="EMBL" id="OAY21942.1"/>
    </source>
</evidence>
<organism evidence="2">
    <name type="scientific">Manihot esculenta</name>
    <name type="common">Cassava</name>
    <name type="synonym">Jatropha manihot</name>
    <dbReference type="NCBI Taxonomy" id="3983"/>
    <lineage>
        <taxon>Eukaryota</taxon>
        <taxon>Viridiplantae</taxon>
        <taxon>Streptophyta</taxon>
        <taxon>Embryophyta</taxon>
        <taxon>Tracheophyta</taxon>
        <taxon>Spermatophyta</taxon>
        <taxon>Magnoliopsida</taxon>
        <taxon>eudicotyledons</taxon>
        <taxon>Gunneridae</taxon>
        <taxon>Pentapetalae</taxon>
        <taxon>rosids</taxon>
        <taxon>fabids</taxon>
        <taxon>Malpighiales</taxon>
        <taxon>Euphorbiaceae</taxon>
        <taxon>Crotonoideae</taxon>
        <taxon>Manihoteae</taxon>
        <taxon>Manihot</taxon>
    </lineage>
</organism>
<protein>
    <submittedName>
        <fullName evidence="2">Uncharacterized protein</fullName>
    </submittedName>
</protein>
<feature type="transmembrane region" description="Helical" evidence="1">
    <location>
        <begin position="44"/>
        <end position="66"/>
    </location>
</feature>
<gene>
    <name evidence="2" type="ORF">MANES_S043900</name>
</gene>
<keyword evidence="1" id="KW-1133">Transmembrane helix</keyword>
<dbReference type="AlphaFoldDB" id="A0A199UBC5"/>
<feature type="transmembrane region" description="Helical" evidence="1">
    <location>
        <begin position="6"/>
        <end position="24"/>
    </location>
</feature>
<dbReference type="EMBL" id="KV450573">
    <property type="protein sequence ID" value="OAY21942.1"/>
    <property type="molecule type" value="Genomic_DNA"/>
</dbReference>
<dbReference type="STRING" id="3983.A0A199UBC5"/>
<dbReference type="Gene3D" id="1.10.287.3510">
    <property type="match status" value="1"/>
</dbReference>
<evidence type="ECO:0000256" key="1">
    <source>
        <dbReference type="SAM" id="Phobius"/>
    </source>
</evidence>
<reference evidence="2" key="1">
    <citation type="submission" date="2016-02" db="EMBL/GenBank/DDBJ databases">
        <title>WGS assembly of Manihot esculenta.</title>
        <authorList>
            <person name="Bredeson J.V."/>
            <person name="Prochnik S.E."/>
            <person name="Lyons J.B."/>
            <person name="Schmutz J."/>
            <person name="Grimwood J."/>
            <person name="Vrebalov J."/>
            <person name="Bart R.S."/>
            <person name="Amuge T."/>
            <person name="Ferguson M.E."/>
            <person name="Green R."/>
            <person name="Putnam N."/>
            <person name="Stites J."/>
            <person name="Rounsley S."/>
            <person name="Rokhsar D.S."/>
        </authorList>
    </citation>
    <scope>NUCLEOTIDE SEQUENCE [LARGE SCALE GENOMIC DNA]</scope>
    <source>
        <tissue evidence="2">Leaf</tissue>
    </source>
</reference>
<name>A0A199UBC5_MANES</name>